<protein>
    <submittedName>
        <fullName evidence="1">Uncharacterized protein</fullName>
    </submittedName>
</protein>
<dbReference type="EMBL" id="MK562505">
    <property type="protein sequence ID" value="QBP33205.1"/>
    <property type="molecule type" value="Genomic_DNA"/>
</dbReference>
<proteinExistence type="predicted"/>
<evidence type="ECO:0000313" key="2">
    <source>
        <dbReference type="Proteomes" id="UP000295288"/>
    </source>
</evidence>
<evidence type="ECO:0000313" key="1">
    <source>
        <dbReference type="EMBL" id="QBP33205.1"/>
    </source>
</evidence>
<organism evidence="1 2">
    <name type="scientific">Shigella phage Silverhawkium</name>
    <dbReference type="NCBI Taxonomy" id="2530185"/>
    <lineage>
        <taxon>Viruses</taxon>
        <taxon>Duplodnaviria</taxon>
        <taxon>Heunggongvirae</taxon>
        <taxon>Uroviricota</taxon>
        <taxon>Caudoviricetes</taxon>
        <taxon>Andersonviridae</taxon>
        <taxon>Ounavirinae</taxon>
        <taxon>Mooglevirus</taxon>
        <taxon>Mooglevirus silverhawkium</taxon>
    </lineage>
</organism>
<keyword evidence="2" id="KW-1185">Reference proteome</keyword>
<sequence length="109" mass="12474">MLISGVALLVSIVALYKAYKALNKVNEITTKEVKINLVRGFLERLDGTQLQRLEMSFRFKAKTYQINDVLSGDFELINDYNVLLESLQVADLTDYYPVVAQEINKRKNS</sequence>
<accession>A0A482JGY9</accession>
<dbReference type="Proteomes" id="UP000295288">
    <property type="component" value="Segment"/>
</dbReference>
<name>A0A482JGY9_9CAUD</name>
<gene>
    <name evidence="1" type="ORF">Silverhawkium_gp119</name>
</gene>
<reference evidence="1 2" key="1">
    <citation type="submission" date="2019-02" db="EMBL/GenBank/DDBJ databases">
        <title>A cornucopia of Shigella phages from the Cornhusker state.</title>
        <authorList>
            <person name="Doore S.M."/>
            <person name="Schrad J.R."/>
            <person name="Perrett H.R."/>
            <person name="Dover J.A."/>
            <person name="Schrad K.P."/>
            <person name="Dean W.F."/>
            <person name="Parent K.N."/>
        </authorList>
    </citation>
    <scope>NUCLEOTIDE SEQUENCE [LARGE SCALE GENOMIC DNA]</scope>
</reference>